<evidence type="ECO:0000256" key="1">
    <source>
        <dbReference type="ARBA" id="ARBA00023002"/>
    </source>
</evidence>
<sequence>MDVRAKAITEEMKIAAVMAIADLIDEKDLRADYVVADAFDPRVAPAVAAAVAKVAIETGVARVNVDPEVVRANTMKRVGR</sequence>
<dbReference type="GO" id="GO:0016491">
    <property type="term" value="F:oxidoreductase activity"/>
    <property type="evidence" value="ECO:0007669"/>
    <property type="project" value="UniProtKB-KW"/>
</dbReference>
<dbReference type="Gene3D" id="3.40.50.720">
    <property type="entry name" value="NAD(P)-binding Rossmann-like Domain"/>
    <property type="match status" value="1"/>
</dbReference>
<accession>A0A645GVE9</accession>
<dbReference type="PANTHER" id="PTHR43237:SF4">
    <property type="entry name" value="NADP-DEPENDENT MALIC ENZYME"/>
    <property type="match status" value="1"/>
</dbReference>
<keyword evidence="1" id="KW-0560">Oxidoreductase</keyword>
<organism evidence="2">
    <name type="scientific">bioreactor metagenome</name>
    <dbReference type="NCBI Taxonomy" id="1076179"/>
    <lineage>
        <taxon>unclassified sequences</taxon>
        <taxon>metagenomes</taxon>
        <taxon>ecological metagenomes</taxon>
    </lineage>
</organism>
<evidence type="ECO:0000313" key="2">
    <source>
        <dbReference type="EMBL" id="MPN30717.1"/>
    </source>
</evidence>
<dbReference type="SUPFAM" id="SSF51735">
    <property type="entry name" value="NAD(P)-binding Rossmann-fold domains"/>
    <property type="match status" value="1"/>
</dbReference>
<name>A0A645GVE9_9ZZZZ</name>
<reference evidence="2" key="1">
    <citation type="submission" date="2019-08" db="EMBL/GenBank/DDBJ databases">
        <authorList>
            <person name="Kucharzyk K."/>
            <person name="Murdoch R.W."/>
            <person name="Higgins S."/>
            <person name="Loffler F."/>
        </authorList>
    </citation>
    <scope>NUCLEOTIDE SEQUENCE</scope>
</reference>
<evidence type="ECO:0008006" key="3">
    <source>
        <dbReference type="Google" id="ProtNLM"/>
    </source>
</evidence>
<dbReference type="InterPro" id="IPR036291">
    <property type="entry name" value="NAD(P)-bd_dom_sf"/>
</dbReference>
<protein>
    <recommendedName>
        <fullName evidence="3">NAD-dependent malic enzyme</fullName>
    </recommendedName>
</protein>
<dbReference type="EMBL" id="VSSQ01081939">
    <property type="protein sequence ID" value="MPN30717.1"/>
    <property type="molecule type" value="Genomic_DNA"/>
</dbReference>
<dbReference type="InterPro" id="IPR051674">
    <property type="entry name" value="Malate_Decarboxylase"/>
</dbReference>
<dbReference type="PANTHER" id="PTHR43237">
    <property type="entry name" value="NADP-DEPENDENT MALIC ENZYME"/>
    <property type="match status" value="1"/>
</dbReference>
<dbReference type="AlphaFoldDB" id="A0A645GVE9"/>
<comment type="caution">
    <text evidence="2">The sequence shown here is derived from an EMBL/GenBank/DDBJ whole genome shotgun (WGS) entry which is preliminary data.</text>
</comment>
<proteinExistence type="predicted"/>
<gene>
    <name evidence="2" type="ORF">SDC9_178188</name>
</gene>